<evidence type="ECO:0000313" key="4">
    <source>
        <dbReference type="Proteomes" id="UP000233731"/>
    </source>
</evidence>
<dbReference type="RefSeq" id="WP_143243360.1">
    <property type="nucleotide sequence ID" value="NZ_PCHJ01000013.1"/>
</dbReference>
<comment type="caution">
    <text evidence="3">The sequence shown here is derived from an EMBL/GenBank/DDBJ whole genome shotgun (WGS) entry which is preliminary data.</text>
</comment>
<dbReference type="Proteomes" id="UP000233731">
    <property type="component" value="Unassembled WGS sequence"/>
</dbReference>
<protein>
    <submittedName>
        <fullName evidence="3">Uncharacterized protein</fullName>
    </submittedName>
</protein>
<feature type="transmembrane region" description="Helical" evidence="2">
    <location>
        <begin position="232"/>
        <end position="251"/>
    </location>
</feature>
<feature type="compositionally biased region" description="Low complexity" evidence="1">
    <location>
        <begin position="16"/>
        <end position="59"/>
    </location>
</feature>
<dbReference type="EMBL" id="PCHJ01000013">
    <property type="protein sequence ID" value="PKV09806.1"/>
    <property type="molecule type" value="Genomic_DNA"/>
</dbReference>
<evidence type="ECO:0000256" key="2">
    <source>
        <dbReference type="SAM" id="Phobius"/>
    </source>
</evidence>
<gene>
    <name evidence="3" type="ORF">CQR44_0709</name>
</gene>
<evidence type="ECO:0000313" key="3">
    <source>
        <dbReference type="EMBL" id="PKV09806.1"/>
    </source>
</evidence>
<feature type="region of interest" description="Disordered" evidence="1">
    <location>
        <begin position="1"/>
        <end position="76"/>
    </location>
</feature>
<evidence type="ECO:0000256" key="1">
    <source>
        <dbReference type="SAM" id="MobiDB-lite"/>
    </source>
</evidence>
<feature type="transmembrane region" description="Helical" evidence="2">
    <location>
        <begin position="171"/>
        <end position="192"/>
    </location>
</feature>
<dbReference type="AlphaFoldDB" id="A0A2N3RBD2"/>
<organism evidence="3 4">
    <name type="scientific">Bifidobacterium asteroides</name>
    <dbReference type="NCBI Taxonomy" id="1684"/>
    <lineage>
        <taxon>Bacteria</taxon>
        <taxon>Bacillati</taxon>
        <taxon>Actinomycetota</taxon>
        <taxon>Actinomycetes</taxon>
        <taxon>Bifidobacteriales</taxon>
        <taxon>Bifidobacteriaceae</taxon>
        <taxon>Bifidobacterium</taxon>
    </lineage>
</organism>
<feature type="transmembrane region" description="Helical" evidence="2">
    <location>
        <begin position="138"/>
        <end position="159"/>
    </location>
</feature>
<sequence length="253" mass="26184">MGTYNTSGSSTGGAPSGSPYGTSGSPYGSSSSPYGSSPAAAPGSPSSSGPSSTSPSGAGPSAGSGPSGSSPYPSAPTSPVAVPYRDEAYLSFTSIAIAVIVMALNVYITPIFLSSTGDNPIASKSAIKTIHTFLSMPFYVQQTLFTSLCLLIAFLVCFLTCRYAPVFCDDVGRYVVSYVMMLLIAGCCVVFADSNRLAHPHIVYSLLCTLALAGSAYVTHVIEVDTSIGKRLLIWLLEIVLLGAALFVHQYNI</sequence>
<reference evidence="3 4" key="1">
    <citation type="submission" date="2017-10" db="EMBL/GenBank/DDBJ databases">
        <title>Bifidobacterium genomics.</title>
        <authorList>
            <person name="Lugli G.A."/>
            <person name="Milani C."/>
            <person name="Mancabelli L."/>
        </authorList>
    </citation>
    <scope>NUCLEOTIDE SEQUENCE [LARGE SCALE GENOMIC DNA]</scope>
    <source>
        <strain evidence="3 4">1460B</strain>
    </source>
</reference>
<keyword evidence="2" id="KW-1133">Transmembrane helix</keyword>
<proteinExistence type="predicted"/>
<feature type="transmembrane region" description="Helical" evidence="2">
    <location>
        <begin position="198"/>
        <end position="220"/>
    </location>
</feature>
<feature type="compositionally biased region" description="Low complexity" evidence="1">
    <location>
        <begin position="67"/>
        <end position="76"/>
    </location>
</feature>
<feature type="transmembrane region" description="Helical" evidence="2">
    <location>
        <begin position="88"/>
        <end position="108"/>
    </location>
</feature>
<name>A0A2N3RBD2_9BIFI</name>
<keyword evidence="2" id="KW-0812">Transmembrane</keyword>
<accession>A0A2N3RBD2</accession>
<keyword evidence="2" id="KW-0472">Membrane</keyword>